<dbReference type="InterPro" id="IPR023296">
    <property type="entry name" value="Glyco_hydro_beta-prop_sf"/>
</dbReference>
<proteinExistence type="predicted"/>
<gene>
    <name evidence="1" type="ORF">METZ01_LOCUS138643</name>
</gene>
<name>A0A381Z9B9_9ZZZZ</name>
<evidence type="ECO:0000313" key="1">
    <source>
        <dbReference type="EMBL" id="SVA85789.1"/>
    </source>
</evidence>
<dbReference type="AlphaFoldDB" id="A0A381Z9B9"/>
<organism evidence="1">
    <name type="scientific">marine metagenome</name>
    <dbReference type="NCBI Taxonomy" id="408172"/>
    <lineage>
        <taxon>unclassified sequences</taxon>
        <taxon>metagenomes</taxon>
        <taxon>ecological metagenomes</taxon>
    </lineage>
</organism>
<evidence type="ECO:0008006" key="2">
    <source>
        <dbReference type="Google" id="ProtNLM"/>
    </source>
</evidence>
<sequence>MSQSIDVRYAQLFLDDEIIEQTVRLQRVVHQPHKHHANPIYTVGAPWEGTGVVYLAGVYIDPLDDIWKAWYATLYPPAYPEIIYAVCMLTSEDGIHWERPELD</sequence>
<accession>A0A381Z9B9</accession>
<dbReference type="EMBL" id="UINC01020426">
    <property type="protein sequence ID" value="SVA85789.1"/>
    <property type="molecule type" value="Genomic_DNA"/>
</dbReference>
<dbReference type="Gene3D" id="2.115.10.20">
    <property type="entry name" value="Glycosyl hydrolase domain, family 43"/>
    <property type="match status" value="1"/>
</dbReference>
<protein>
    <recommendedName>
        <fullName evidence="2">Glycosyl hydrolase family 32 N-terminal domain-containing protein</fullName>
    </recommendedName>
</protein>
<reference evidence="1" key="1">
    <citation type="submission" date="2018-05" db="EMBL/GenBank/DDBJ databases">
        <authorList>
            <person name="Lanie J.A."/>
            <person name="Ng W.-L."/>
            <person name="Kazmierczak K.M."/>
            <person name="Andrzejewski T.M."/>
            <person name="Davidsen T.M."/>
            <person name="Wayne K.J."/>
            <person name="Tettelin H."/>
            <person name="Glass J.I."/>
            <person name="Rusch D."/>
            <person name="Podicherti R."/>
            <person name="Tsui H.-C.T."/>
            <person name="Winkler M.E."/>
        </authorList>
    </citation>
    <scope>NUCLEOTIDE SEQUENCE</scope>
</reference>
<feature type="non-terminal residue" evidence="1">
    <location>
        <position position="103"/>
    </location>
</feature>